<dbReference type="AlphaFoldDB" id="A0A4D7B5A7"/>
<dbReference type="InterPro" id="IPR000727">
    <property type="entry name" value="T_SNARE_dom"/>
</dbReference>
<dbReference type="CDD" id="cd06225">
    <property type="entry name" value="HAMP"/>
    <property type="match status" value="1"/>
</dbReference>
<dbReference type="GO" id="GO:0005886">
    <property type="term" value="C:plasma membrane"/>
    <property type="evidence" value="ECO:0007669"/>
    <property type="project" value="UniProtKB-SubCell"/>
</dbReference>
<gene>
    <name evidence="10" type="ORF">E8M01_14315</name>
</gene>
<dbReference type="SUPFAM" id="SSF58104">
    <property type="entry name" value="Methyl-accepting chemotaxis protein (MCP) signaling domain"/>
    <property type="match status" value="1"/>
</dbReference>
<dbReference type="PROSITE" id="PS50192">
    <property type="entry name" value="T_SNARE"/>
    <property type="match status" value="1"/>
</dbReference>
<dbReference type="Gene3D" id="1.10.287.950">
    <property type="entry name" value="Methyl-accepting chemotaxis protein"/>
    <property type="match status" value="1"/>
</dbReference>
<dbReference type="EMBL" id="CP039690">
    <property type="protein sequence ID" value="QCI65280.1"/>
    <property type="molecule type" value="Genomic_DNA"/>
</dbReference>
<evidence type="ECO:0000259" key="8">
    <source>
        <dbReference type="PROSITE" id="PS50192"/>
    </source>
</evidence>
<keyword evidence="11" id="KW-1185">Reference proteome</keyword>
<sequence>MSLLARFRILTKVLSIVGFLSLIACVVAGLGISSLKSLSDATDVMEAASGGALGVTRLGSIVLSLNRAEFRVAGDPRPQVLQEIRKPLEEDLARFRQRLAETRRGLGAEDMAALGEIEATFEAYQKELQSTLAVAAAVRNFQASEEMQRLQSEAMASQAVAERLRLAVRALGDKLDARVAAVSRAATAEYQRSSAILTTIAGVGIALGLAFGFLVGQFGIARPIRSIVTILQRLAGGDYAATVTGAERRDEVGDVAKAALVFKDNGLDKIRLEQEQERAKAQSEADKRVAMAELADGFERAVGGIVEAVSSASTELQAAAQTMTASAEETSAQSLAVASASEEASTNVQTVATAAEELSISVLEISRQVSDSASIATQAAGDADATAEKMRRLSVAAQKIGDIVGLISNIAGQTNLLALNATIEAARAGEAGRGFAVVASEVKALADQTAKATAEISTQVADIQASTAESEAAIQGITGVIQRINDTASSIAAAVEEQGAATQEIARNVAQASAGTSEVSANIAGVTQAAAESSAASSQVLASASDLSRQSEMLRGELHKFLENVRAA</sequence>
<proteinExistence type="inferred from homology"/>
<dbReference type="PANTHER" id="PTHR32089:SF112">
    <property type="entry name" value="LYSOZYME-LIKE PROTEIN-RELATED"/>
    <property type="match status" value="1"/>
</dbReference>
<dbReference type="GO" id="GO:0006935">
    <property type="term" value="P:chemotaxis"/>
    <property type="evidence" value="ECO:0007669"/>
    <property type="project" value="InterPro"/>
</dbReference>
<dbReference type="Proteomes" id="UP000298781">
    <property type="component" value="Chromosome"/>
</dbReference>
<dbReference type="InterPro" id="IPR003660">
    <property type="entry name" value="HAMP_dom"/>
</dbReference>
<dbReference type="Pfam" id="PF00672">
    <property type="entry name" value="HAMP"/>
    <property type="match status" value="1"/>
</dbReference>
<dbReference type="Gene3D" id="6.10.340.10">
    <property type="match status" value="1"/>
</dbReference>
<dbReference type="PANTHER" id="PTHR32089">
    <property type="entry name" value="METHYL-ACCEPTING CHEMOTAXIS PROTEIN MCPB"/>
    <property type="match status" value="1"/>
</dbReference>
<keyword evidence="6" id="KW-0472">Membrane</keyword>
<dbReference type="OrthoDB" id="7345856at2"/>
<protein>
    <submittedName>
        <fullName evidence="10">HAMP domain-containing protein</fullName>
    </submittedName>
</protein>
<dbReference type="SMART" id="SM00283">
    <property type="entry name" value="MA"/>
    <property type="match status" value="1"/>
</dbReference>
<evidence type="ECO:0000256" key="4">
    <source>
        <dbReference type="ARBA" id="ARBA00029447"/>
    </source>
</evidence>
<feature type="domain" description="T-SNARE coiled-coil homology" evidence="8">
    <location>
        <begin position="464"/>
        <end position="526"/>
    </location>
</feature>
<dbReference type="GO" id="GO:0007165">
    <property type="term" value="P:signal transduction"/>
    <property type="evidence" value="ECO:0007669"/>
    <property type="project" value="UniProtKB-KW"/>
</dbReference>
<evidence type="ECO:0000259" key="7">
    <source>
        <dbReference type="PROSITE" id="PS50111"/>
    </source>
</evidence>
<evidence type="ECO:0000313" key="11">
    <source>
        <dbReference type="Proteomes" id="UP000298781"/>
    </source>
</evidence>
<dbReference type="Pfam" id="PF00015">
    <property type="entry name" value="MCPsignal"/>
    <property type="match status" value="1"/>
</dbReference>
<keyword evidence="6" id="KW-1133">Transmembrane helix</keyword>
<evidence type="ECO:0000259" key="9">
    <source>
        <dbReference type="PROSITE" id="PS50885"/>
    </source>
</evidence>
<accession>A0A4D7B5A7</accession>
<evidence type="ECO:0000256" key="6">
    <source>
        <dbReference type="SAM" id="Phobius"/>
    </source>
</evidence>
<dbReference type="SUPFAM" id="SSF158472">
    <property type="entry name" value="HAMP domain-like"/>
    <property type="match status" value="1"/>
</dbReference>
<evidence type="ECO:0000256" key="5">
    <source>
        <dbReference type="PROSITE-ProRule" id="PRU00284"/>
    </source>
</evidence>
<name>A0A4D7B5A7_9HYPH</name>
<dbReference type="KEGG" id="pstg:E8M01_14315"/>
<evidence type="ECO:0000256" key="2">
    <source>
        <dbReference type="ARBA" id="ARBA00022519"/>
    </source>
</evidence>
<feature type="transmembrane region" description="Helical" evidence="6">
    <location>
        <begin position="47"/>
        <end position="65"/>
    </location>
</feature>
<keyword evidence="2" id="KW-1003">Cell membrane</keyword>
<dbReference type="GO" id="GO:0004888">
    <property type="term" value="F:transmembrane signaling receptor activity"/>
    <property type="evidence" value="ECO:0007669"/>
    <property type="project" value="InterPro"/>
</dbReference>
<evidence type="ECO:0000256" key="1">
    <source>
        <dbReference type="ARBA" id="ARBA00004429"/>
    </source>
</evidence>
<keyword evidence="3 5" id="KW-0807">Transducer</keyword>
<dbReference type="PROSITE" id="PS51257">
    <property type="entry name" value="PROKAR_LIPOPROTEIN"/>
    <property type="match status" value="1"/>
</dbReference>
<evidence type="ECO:0000313" key="10">
    <source>
        <dbReference type="EMBL" id="QCI65280.1"/>
    </source>
</evidence>
<feature type="transmembrane region" description="Helical" evidence="6">
    <location>
        <begin position="194"/>
        <end position="215"/>
    </location>
</feature>
<feature type="domain" description="Methyl-accepting transducer" evidence="7">
    <location>
        <begin position="305"/>
        <end position="548"/>
    </location>
</feature>
<dbReference type="PROSITE" id="PS50111">
    <property type="entry name" value="CHEMOTAXIS_TRANSDUC_2"/>
    <property type="match status" value="1"/>
</dbReference>
<organism evidence="10 11">
    <name type="scientific">Phreatobacter stygius</name>
    <dbReference type="NCBI Taxonomy" id="1940610"/>
    <lineage>
        <taxon>Bacteria</taxon>
        <taxon>Pseudomonadati</taxon>
        <taxon>Pseudomonadota</taxon>
        <taxon>Alphaproteobacteria</taxon>
        <taxon>Hyphomicrobiales</taxon>
        <taxon>Phreatobacteraceae</taxon>
        <taxon>Phreatobacter</taxon>
    </lineage>
</organism>
<comment type="subcellular location">
    <subcellularLocation>
        <location evidence="1">Cell inner membrane</location>
        <topology evidence="1">Multi-pass membrane protein</topology>
    </subcellularLocation>
</comment>
<dbReference type="InterPro" id="IPR004090">
    <property type="entry name" value="Chemotax_Me-accpt_rcpt"/>
</dbReference>
<keyword evidence="2" id="KW-0997">Cell inner membrane</keyword>
<dbReference type="PRINTS" id="PR00260">
    <property type="entry name" value="CHEMTRNSDUCR"/>
</dbReference>
<feature type="domain" description="HAMP" evidence="9">
    <location>
        <begin position="218"/>
        <end position="271"/>
    </location>
</feature>
<dbReference type="InterPro" id="IPR004089">
    <property type="entry name" value="MCPsignal_dom"/>
</dbReference>
<feature type="transmembrane region" description="Helical" evidence="6">
    <location>
        <begin position="12"/>
        <end position="35"/>
    </location>
</feature>
<comment type="similarity">
    <text evidence="4">Belongs to the methyl-accepting chemotaxis (MCP) protein family.</text>
</comment>
<dbReference type="RefSeq" id="WP_136960728.1">
    <property type="nucleotide sequence ID" value="NZ_CP039690.1"/>
</dbReference>
<evidence type="ECO:0000256" key="3">
    <source>
        <dbReference type="ARBA" id="ARBA00023224"/>
    </source>
</evidence>
<reference evidence="10 11" key="1">
    <citation type="submission" date="2019-04" db="EMBL/GenBank/DDBJ databases">
        <title>Phreatobacter aquaticus sp. nov.</title>
        <authorList>
            <person name="Choi A."/>
        </authorList>
    </citation>
    <scope>NUCLEOTIDE SEQUENCE [LARGE SCALE GENOMIC DNA]</scope>
    <source>
        <strain evidence="10 11">KCTC 52518</strain>
    </source>
</reference>
<keyword evidence="6" id="KW-0812">Transmembrane</keyword>
<dbReference type="PROSITE" id="PS50885">
    <property type="entry name" value="HAMP"/>
    <property type="match status" value="1"/>
</dbReference>